<dbReference type="EMBL" id="JAGINT010000002">
    <property type="protein sequence ID" value="MBP2354537.1"/>
    <property type="molecule type" value="Genomic_DNA"/>
</dbReference>
<reference evidence="1 2" key="1">
    <citation type="submission" date="2021-03" db="EMBL/GenBank/DDBJ databases">
        <title>Sequencing the genomes of 1000 actinobacteria strains.</title>
        <authorList>
            <person name="Klenk H.-P."/>
        </authorList>
    </citation>
    <scope>NUCLEOTIDE SEQUENCE [LARGE SCALE GENOMIC DNA]</scope>
    <source>
        <strain evidence="1 2">DSM 18824</strain>
    </source>
</reference>
<keyword evidence="2" id="KW-1185">Reference proteome</keyword>
<protein>
    <submittedName>
        <fullName evidence="1">Nucleic acid-binding protein</fullName>
    </submittedName>
</protein>
<dbReference type="Gene3D" id="3.40.50.1010">
    <property type="entry name" value="5'-nuclease"/>
    <property type="match status" value="1"/>
</dbReference>
<proteinExistence type="predicted"/>
<gene>
    <name evidence="1" type="ORF">JOF29_005647</name>
</gene>
<evidence type="ECO:0000313" key="2">
    <source>
        <dbReference type="Proteomes" id="UP000755585"/>
    </source>
</evidence>
<dbReference type="SUPFAM" id="SSF88723">
    <property type="entry name" value="PIN domain-like"/>
    <property type="match status" value="1"/>
</dbReference>
<comment type="caution">
    <text evidence="1">The sequence shown here is derived from an EMBL/GenBank/DDBJ whole genome shotgun (WGS) entry which is preliminary data.</text>
</comment>
<sequence>MAEARYGAVVAGWGDKRLDNLERLIHRSAVLPADDETTWVYARLRAQCRQSGHPLHQKQHQGDLWIAATALRWRLPLVAHDAIYLGCPELELLTELSPS</sequence>
<dbReference type="InterPro" id="IPR029060">
    <property type="entry name" value="PIN-like_dom_sf"/>
</dbReference>
<accession>A0ABS4USB6</accession>
<name>A0ABS4USB6_9ACTN</name>
<organism evidence="1 2">
    <name type="scientific">Kribbella aluminosa</name>
    <dbReference type="NCBI Taxonomy" id="416017"/>
    <lineage>
        <taxon>Bacteria</taxon>
        <taxon>Bacillati</taxon>
        <taxon>Actinomycetota</taxon>
        <taxon>Actinomycetes</taxon>
        <taxon>Propionibacteriales</taxon>
        <taxon>Kribbellaceae</taxon>
        <taxon>Kribbella</taxon>
    </lineage>
</organism>
<evidence type="ECO:0000313" key="1">
    <source>
        <dbReference type="EMBL" id="MBP2354537.1"/>
    </source>
</evidence>
<dbReference type="Proteomes" id="UP000755585">
    <property type="component" value="Unassembled WGS sequence"/>
</dbReference>